<organism evidence="1 2">
    <name type="scientific">Helianthus annuus</name>
    <name type="common">Common sunflower</name>
    <dbReference type="NCBI Taxonomy" id="4232"/>
    <lineage>
        <taxon>Eukaryota</taxon>
        <taxon>Viridiplantae</taxon>
        <taxon>Streptophyta</taxon>
        <taxon>Embryophyta</taxon>
        <taxon>Tracheophyta</taxon>
        <taxon>Spermatophyta</taxon>
        <taxon>Magnoliopsida</taxon>
        <taxon>eudicotyledons</taxon>
        <taxon>Gunneridae</taxon>
        <taxon>Pentapetalae</taxon>
        <taxon>asterids</taxon>
        <taxon>campanulids</taxon>
        <taxon>Asterales</taxon>
        <taxon>Asteraceae</taxon>
        <taxon>Asteroideae</taxon>
        <taxon>Heliantheae alliance</taxon>
        <taxon>Heliantheae</taxon>
        <taxon>Helianthus</taxon>
    </lineage>
</organism>
<proteinExistence type="predicted"/>
<protein>
    <submittedName>
        <fullName evidence="1">Uncharacterized protein</fullName>
    </submittedName>
</protein>
<keyword evidence="2" id="KW-1185">Reference proteome</keyword>
<evidence type="ECO:0000313" key="1">
    <source>
        <dbReference type="EMBL" id="KAF5772030.1"/>
    </source>
</evidence>
<dbReference type="EMBL" id="MNCJ02000328">
    <property type="protein sequence ID" value="KAF5772030.1"/>
    <property type="molecule type" value="Genomic_DNA"/>
</dbReference>
<comment type="caution">
    <text evidence="1">The sequence shown here is derived from an EMBL/GenBank/DDBJ whole genome shotgun (WGS) entry which is preliminary data.</text>
</comment>
<reference evidence="1" key="2">
    <citation type="submission" date="2020-06" db="EMBL/GenBank/DDBJ databases">
        <title>Helianthus annuus Genome sequencing and assembly Release 2.</title>
        <authorList>
            <person name="Gouzy J."/>
            <person name="Langlade N."/>
            <person name="Munos S."/>
        </authorList>
    </citation>
    <scope>NUCLEOTIDE SEQUENCE</scope>
    <source>
        <tissue evidence="1">Leaves</tissue>
    </source>
</reference>
<dbReference type="AlphaFoldDB" id="A0A9K3H9H8"/>
<gene>
    <name evidence="1" type="ORF">HanXRQr2_Chr13g0572001</name>
</gene>
<name>A0A9K3H9H8_HELAN</name>
<accession>A0A9K3H9H8</accession>
<dbReference type="Proteomes" id="UP000215914">
    <property type="component" value="Unassembled WGS sequence"/>
</dbReference>
<reference evidence="1" key="1">
    <citation type="journal article" date="2017" name="Nature">
        <title>The sunflower genome provides insights into oil metabolism, flowering and Asterid evolution.</title>
        <authorList>
            <person name="Badouin H."/>
            <person name="Gouzy J."/>
            <person name="Grassa C.J."/>
            <person name="Murat F."/>
            <person name="Staton S.E."/>
            <person name="Cottret L."/>
            <person name="Lelandais-Briere C."/>
            <person name="Owens G.L."/>
            <person name="Carrere S."/>
            <person name="Mayjonade B."/>
            <person name="Legrand L."/>
            <person name="Gill N."/>
            <person name="Kane N.C."/>
            <person name="Bowers J.E."/>
            <person name="Hubner S."/>
            <person name="Bellec A."/>
            <person name="Berard A."/>
            <person name="Berges H."/>
            <person name="Blanchet N."/>
            <person name="Boniface M.C."/>
            <person name="Brunel D."/>
            <person name="Catrice O."/>
            <person name="Chaidir N."/>
            <person name="Claudel C."/>
            <person name="Donnadieu C."/>
            <person name="Faraut T."/>
            <person name="Fievet G."/>
            <person name="Helmstetter N."/>
            <person name="King M."/>
            <person name="Knapp S.J."/>
            <person name="Lai Z."/>
            <person name="Le Paslier M.C."/>
            <person name="Lippi Y."/>
            <person name="Lorenzon L."/>
            <person name="Mandel J.R."/>
            <person name="Marage G."/>
            <person name="Marchand G."/>
            <person name="Marquand E."/>
            <person name="Bret-Mestries E."/>
            <person name="Morien E."/>
            <person name="Nambeesan S."/>
            <person name="Nguyen T."/>
            <person name="Pegot-Espagnet P."/>
            <person name="Pouilly N."/>
            <person name="Raftis F."/>
            <person name="Sallet E."/>
            <person name="Schiex T."/>
            <person name="Thomas J."/>
            <person name="Vandecasteele C."/>
            <person name="Vares D."/>
            <person name="Vear F."/>
            <person name="Vautrin S."/>
            <person name="Crespi M."/>
            <person name="Mangin B."/>
            <person name="Burke J.M."/>
            <person name="Salse J."/>
            <person name="Munos S."/>
            <person name="Vincourt P."/>
            <person name="Rieseberg L.H."/>
            <person name="Langlade N.B."/>
        </authorList>
    </citation>
    <scope>NUCLEOTIDE SEQUENCE</scope>
    <source>
        <tissue evidence="1">Leaves</tissue>
    </source>
</reference>
<dbReference type="Gramene" id="mRNA:HanXRQr2_Chr13g0572001">
    <property type="protein sequence ID" value="CDS:HanXRQr2_Chr13g0572001.1"/>
    <property type="gene ID" value="HanXRQr2_Chr13g0572001"/>
</dbReference>
<evidence type="ECO:0000313" key="2">
    <source>
        <dbReference type="Proteomes" id="UP000215914"/>
    </source>
</evidence>
<sequence>MLSLIESYGYLILRIVFALSKPPYPCMQSTTTSCEPLYKHINCEIGEYPHPSLLSAAL</sequence>